<accession>A0A2G8R042</accession>
<comment type="caution">
    <text evidence="2">The sequence shown here is derived from an EMBL/GenBank/DDBJ whole genome shotgun (WGS) entry which is preliminary data.</text>
</comment>
<sequence>MAGILNHDLHDPLRLVGGRDPRGYWQLVAEGTAMIVCGFAQTAEIFREHSHGMERLDTGRIVAVRRHMMGGHDAEHREHKRGAERKHHPAKTMDHGC</sequence>
<feature type="compositionally biased region" description="Basic residues" evidence="1">
    <location>
        <begin position="78"/>
        <end position="90"/>
    </location>
</feature>
<evidence type="ECO:0000256" key="1">
    <source>
        <dbReference type="SAM" id="MobiDB-lite"/>
    </source>
</evidence>
<reference evidence="2 3" key="1">
    <citation type="submission" date="2013-09" db="EMBL/GenBank/DDBJ databases">
        <title>Genome sequencing of Phaeobacter antarcticus sp. nov. SM1211.</title>
        <authorList>
            <person name="Zhang X.-Y."/>
            <person name="Liu C."/>
            <person name="Chen X.-L."/>
            <person name="Xie B.-B."/>
            <person name="Qin Q.-L."/>
            <person name="Rong J.-C."/>
            <person name="Zhang Y.-Z."/>
        </authorList>
    </citation>
    <scope>NUCLEOTIDE SEQUENCE [LARGE SCALE GENOMIC DNA]</scope>
    <source>
        <strain evidence="2 3">SM1211</strain>
    </source>
</reference>
<evidence type="ECO:0000313" key="3">
    <source>
        <dbReference type="Proteomes" id="UP000231259"/>
    </source>
</evidence>
<proteinExistence type="predicted"/>
<dbReference type="AlphaFoldDB" id="A0A2G8R042"/>
<gene>
    <name evidence="2" type="ORF">P775_26210</name>
</gene>
<protein>
    <submittedName>
        <fullName evidence="2">Uncharacterized protein</fullName>
    </submittedName>
</protein>
<dbReference type="EMBL" id="AWWI01000179">
    <property type="protein sequence ID" value="PIL14927.1"/>
    <property type="molecule type" value="Genomic_DNA"/>
</dbReference>
<name>A0A2G8R042_9RHOB</name>
<evidence type="ECO:0000313" key="2">
    <source>
        <dbReference type="EMBL" id="PIL14927.1"/>
    </source>
</evidence>
<dbReference type="Proteomes" id="UP000231259">
    <property type="component" value="Unassembled WGS sequence"/>
</dbReference>
<feature type="region of interest" description="Disordered" evidence="1">
    <location>
        <begin position="71"/>
        <end position="97"/>
    </location>
</feature>
<organism evidence="2 3">
    <name type="scientific">Puniceibacterium antarcticum</name>
    <dbReference type="NCBI Taxonomy" id="1206336"/>
    <lineage>
        <taxon>Bacteria</taxon>
        <taxon>Pseudomonadati</taxon>
        <taxon>Pseudomonadota</taxon>
        <taxon>Alphaproteobacteria</taxon>
        <taxon>Rhodobacterales</taxon>
        <taxon>Paracoccaceae</taxon>
        <taxon>Puniceibacterium</taxon>
    </lineage>
</organism>
<keyword evidence="3" id="KW-1185">Reference proteome</keyword>